<keyword evidence="2" id="KW-0812">Transmembrane</keyword>
<gene>
    <name evidence="4" type="ORF">OEZ71_11675</name>
</gene>
<dbReference type="PANTHER" id="PTHR34700">
    <property type="entry name" value="POTASSIUM BINDING PROTEIN KBP"/>
    <property type="match status" value="1"/>
</dbReference>
<organism evidence="4 5">
    <name type="scientific">Albidovulum litorale</name>
    <dbReference type="NCBI Taxonomy" id="2984134"/>
    <lineage>
        <taxon>Bacteria</taxon>
        <taxon>Pseudomonadati</taxon>
        <taxon>Pseudomonadota</taxon>
        <taxon>Alphaproteobacteria</taxon>
        <taxon>Rhodobacterales</taxon>
        <taxon>Paracoccaceae</taxon>
        <taxon>Albidovulum</taxon>
    </lineage>
</organism>
<dbReference type="InterPro" id="IPR036779">
    <property type="entry name" value="LysM_dom_sf"/>
</dbReference>
<dbReference type="Gene3D" id="3.10.350.10">
    <property type="entry name" value="LysM domain"/>
    <property type="match status" value="1"/>
</dbReference>
<keyword evidence="2" id="KW-0472">Membrane</keyword>
<dbReference type="Proteomes" id="UP001652564">
    <property type="component" value="Unassembled WGS sequence"/>
</dbReference>
<evidence type="ECO:0000313" key="5">
    <source>
        <dbReference type="Proteomes" id="UP001652564"/>
    </source>
</evidence>
<name>A0ABT2ZP87_9RHOB</name>
<evidence type="ECO:0000256" key="2">
    <source>
        <dbReference type="SAM" id="Phobius"/>
    </source>
</evidence>
<feature type="transmembrane region" description="Helical" evidence="2">
    <location>
        <begin position="15"/>
        <end position="36"/>
    </location>
</feature>
<evidence type="ECO:0000313" key="4">
    <source>
        <dbReference type="EMBL" id="MCV2872954.1"/>
    </source>
</evidence>
<dbReference type="CDD" id="cd00118">
    <property type="entry name" value="LysM"/>
    <property type="match status" value="1"/>
</dbReference>
<dbReference type="InterPro" id="IPR052196">
    <property type="entry name" value="Bact_Kbp"/>
</dbReference>
<dbReference type="PROSITE" id="PS51782">
    <property type="entry name" value="LYSM"/>
    <property type="match status" value="1"/>
</dbReference>
<dbReference type="RefSeq" id="WP_263740177.1">
    <property type="nucleotide sequence ID" value="NZ_JAOWKZ010000003.1"/>
</dbReference>
<feature type="compositionally biased region" description="Low complexity" evidence="1">
    <location>
        <begin position="102"/>
        <end position="118"/>
    </location>
</feature>
<evidence type="ECO:0000256" key="1">
    <source>
        <dbReference type="SAM" id="MobiDB-lite"/>
    </source>
</evidence>
<reference evidence="4 5" key="1">
    <citation type="submission" date="2022-10" db="EMBL/GenBank/DDBJ databases">
        <title>Defluviimonas sp. nov., isolated from ocean surface sediments.</title>
        <authorList>
            <person name="He W."/>
            <person name="Wang L."/>
            <person name="Zhang D.-F."/>
        </authorList>
    </citation>
    <scope>NUCLEOTIDE SEQUENCE [LARGE SCALE GENOMIC DNA]</scope>
    <source>
        <strain evidence="4 5">WL0050</strain>
    </source>
</reference>
<evidence type="ECO:0000259" key="3">
    <source>
        <dbReference type="PROSITE" id="PS51782"/>
    </source>
</evidence>
<dbReference type="PANTHER" id="PTHR34700:SF4">
    <property type="entry name" value="PHAGE-LIKE ELEMENT PBSX PROTEIN XKDP"/>
    <property type="match status" value="1"/>
</dbReference>
<dbReference type="InterPro" id="IPR018392">
    <property type="entry name" value="LysM"/>
</dbReference>
<comment type="caution">
    <text evidence="4">The sequence shown here is derived from an EMBL/GenBank/DDBJ whole genome shotgun (WGS) entry which is preliminary data.</text>
</comment>
<feature type="region of interest" description="Disordered" evidence="1">
    <location>
        <begin position="89"/>
        <end position="125"/>
    </location>
</feature>
<feature type="region of interest" description="Disordered" evidence="1">
    <location>
        <begin position="378"/>
        <end position="407"/>
    </location>
</feature>
<proteinExistence type="predicted"/>
<feature type="region of interest" description="Disordered" evidence="1">
    <location>
        <begin position="226"/>
        <end position="262"/>
    </location>
</feature>
<keyword evidence="2" id="KW-1133">Transmembrane helix</keyword>
<feature type="domain" description="LysM" evidence="3">
    <location>
        <begin position="452"/>
        <end position="501"/>
    </location>
</feature>
<sequence length="506" mass="51660">MTENPNGQGPQAATLKWVVAAVVALLVAIGSFYVYLRQEPTVIPDSVAVTAPESGADTAVAAETEAATETAAETVTEEPAGTEAPVVTEPVAEASDQEPAEVESAAVESAAETTPEPDAQPEAEPEIAMPEAPAFDTVRVEADGSILVAGRAGAGSTVAILVDDAEADSVEADDRGAFVSLFTLGPSDVPRVLTLRMTGPDGVMITSEASVIVSPIAAPEVVAAAEPEAGSDTAGEGTGDDQVAASEAVASANPTPEPETAAPQVLIVDNSGVRKQAASGPVVGIVIDTIGYGAGGEVDIAGRGTAGQFARLYLDNSEVTTVGIGADGHWNMHLTEIEPGRYTLRIDQVDGTGKVTSRFETPFQREAPETVVAALGAASGSNQDPEAQTSESEIMPEEPGTGAATSEPIAAAPEGETESEGAAGAETASAAVGTVVAAPENQSQPQPTTRATIVTVQPGFTLWHIARENYGDGILYVKVFEANRDLIRDPDLIYPGQIFKVPDPAE</sequence>
<accession>A0ABT2ZP87</accession>
<keyword evidence="5" id="KW-1185">Reference proteome</keyword>
<feature type="compositionally biased region" description="Polar residues" evidence="1">
    <location>
        <begin position="379"/>
        <end position="392"/>
    </location>
</feature>
<protein>
    <submittedName>
        <fullName evidence="4">LysM peptidoglycan-binding domain-containing protein</fullName>
    </submittedName>
</protein>
<dbReference type="SMART" id="SM00257">
    <property type="entry name" value="LysM"/>
    <property type="match status" value="1"/>
</dbReference>
<dbReference type="Pfam" id="PF01476">
    <property type="entry name" value="LysM"/>
    <property type="match status" value="1"/>
</dbReference>
<dbReference type="EMBL" id="JAOWKZ010000003">
    <property type="protein sequence ID" value="MCV2872954.1"/>
    <property type="molecule type" value="Genomic_DNA"/>
</dbReference>